<dbReference type="Pfam" id="PF00312">
    <property type="entry name" value="Ribosomal_S15"/>
    <property type="match status" value="1"/>
</dbReference>
<reference evidence="6" key="1">
    <citation type="journal article" date="2015" name="Proc. Natl. Acad. Sci. U.S.A.">
        <title>Networks of energetic and metabolic interactions define dynamics in microbial communities.</title>
        <authorList>
            <person name="Embree M."/>
            <person name="Liu J.K."/>
            <person name="Al-Bassam M.M."/>
            <person name="Zengler K."/>
        </authorList>
    </citation>
    <scope>NUCLEOTIDE SEQUENCE</scope>
</reference>
<dbReference type="GO" id="GO:0006412">
    <property type="term" value="P:translation"/>
    <property type="evidence" value="ECO:0007669"/>
    <property type="project" value="InterPro"/>
</dbReference>
<gene>
    <name evidence="6" type="ORF">ASZ90_013609</name>
</gene>
<dbReference type="InterPro" id="IPR009068">
    <property type="entry name" value="uS15_NS1_RNA-bd_sf"/>
</dbReference>
<feature type="domain" description="Small ribosomal subunit protein uS15 N-terminal" evidence="5">
    <location>
        <begin position="1"/>
        <end position="60"/>
    </location>
</feature>
<dbReference type="GO" id="GO:0022627">
    <property type="term" value="C:cytosolic small ribosomal subunit"/>
    <property type="evidence" value="ECO:0007669"/>
    <property type="project" value="TreeGrafter"/>
</dbReference>
<dbReference type="GO" id="GO:0003735">
    <property type="term" value="F:structural constituent of ribosome"/>
    <property type="evidence" value="ECO:0007669"/>
    <property type="project" value="InterPro"/>
</dbReference>
<evidence type="ECO:0000313" key="6">
    <source>
        <dbReference type="EMBL" id="KUG16700.1"/>
    </source>
</evidence>
<dbReference type="InterPro" id="IPR023029">
    <property type="entry name" value="Ribosomal_uS15_arc_euk"/>
</dbReference>
<dbReference type="SMART" id="SM01386">
    <property type="entry name" value="Ribosomal_S13_N"/>
    <property type="match status" value="1"/>
</dbReference>
<evidence type="ECO:0000256" key="2">
    <source>
        <dbReference type="ARBA" id="ARBA00022980"/>
    </source>
</evidence>
<dbReference type="SUPFAM" id="SSF47060">
    <property type="entry name" value="S15/NS1 RNA-binding domain"/>
    <property type="match status" value="1"/>
</dbReference>
<dbReference type="InterPro" id="IPR000589">
    <property type="entry name" value="Ribosomal_uS15"/>
</dbReference>
<feature type="region of interest" description="Disordered" evidence="4">
    <location>
        <begin position="1"/>
        <end position="26"/>
    </location>
</feature>
<keyword evidence="3" id="KW-0687">Ribonucleoprotein</keyword>
<dbReference type="PROSITE" id="PS00362">
    <property type="entry name" value="RIBOSOMAL_S15"/>
    <property type="match status" value="1"/>
</dbReference>
<dbReference type="EMBL" id="LNQE01001483">
    <property type="protein sequence ID" value="KUG16700.1"/>
    <property type="molecule type" value="Genomic_DNA"/>
</dbReference>
<dbReference type="NCBIfam" id="NF006331">
    <property type="entry name" value="PRK08561.1"/>
    <property type="match status" value="1"/>
</dbReference>
<dbReference type="Gene3D" id="1.10.287.10">
    <property type="entry name" value="S15/NS1, RNA-binding"/>
    <property type="match status" value="1"/>
</dbReference>
<dbReference type="SMART" id="SM01387">
    <property type="entry name" value="Ribosomal_S15"/>
    <property type="match status" value="1"/>
</dbReference>
<accession>A0A0W8F780</accession>
<dbReference type="InterPro" id="IPR012606">
    <property type="entry name" value="Ribosomal_uS15_N"/>
</dbReference>
<dbReference type="FunFam" id="1.10.287.10:FF:000003">
    <property type="entry name" value="40S ribosomal protein S13"/>
    <property type="match status" value="1"/>
</dbReference>
<dbReference type="PANTHER" id="PTHR11885:SF6">
    <property type="entry name" value="SMALL RIBOSOMAL SUBUNIT PROTEIN US15"/>
    <property type="match status" value="1"/>
</dbReference>
<keyword evidence="2 6" id="KW-0689">Ribosomal protein</keyword>
<sequence>MAKMHSRKGGSSRSRPPMVTKAPEWSDVSKEELEKTIMKLHDTGMSPSRIGLTLRDQYGVPNVKLVIGNSITGFLRDNNALADIPEDLTNLMRKALHVRKHIKANKKDVHNKRALQLTENKIRRMVKYYHDSGRLAPDWTYSPETAEILIS</sequence>
<evidence type="ECO:0000256" key="4">
    <source>
        <dbReference type="SAM" id="MobiDB-lite"/>
    </source>
</evidence>
<dbReference type="Pfam" id="PF08069">
    <property type="entry name" value="Ribosomal_S13_N"/>
    <property type="match status" value="1"/>
</dbReference>
<dbReference type="AlphaFoldDB" id="A0A0W8F780"/>
<organism evidence="6">
    <name type="scientific">hydrocarbon metagenome</name>
    <dbReference type="NCBI Taxonomy" id="938273"/>
    <lineage>
        <taxon>unclassified sequences</taxon>
        <taxon>metagenomes</taxon>
        <taxon>ecological metagenomes</taxon>
    </lineage>
</organism>
<evidence type="ECO:0000256" key="3">
    <source>
        <dbReference type="ARBA" id="ARBA00023274"/>
    </source>
</evidence>
<evidence type="ECO:0000259" key="5">
    <source>
        <dbReference type="SMART" id="SM01386"/>
    </source>
</evidence>
<dbReference type="HAMAP" id="MF_01343_A">
    <property type="entry name" value="Ribosomal_uS15_A"/>
    <property type="match status" value="1"/>
</dbReference>
<dbReference type="Gene3D" id="4.10.860.130">
    <property type="match status" value="1"/>
</dbReference>
<comment type="caution">
    <text evidence="6">The sequence shown here is derived from an EMBL/GenBank/DDBJ whole genome shotgun (WGS) entry which is preliminary data.</text>
</comment>
<dbReference type="PANTHER" id="PTHR11885">
    <property type="entry name" value="RIBOSOMAL PROTEIN S15P/S13E"/>
    <property type="match status" value="1"/>
</dbReference>
<comment type="similarity">
    <text evidence="1">Belongs to the universal ribosomal protein uS15 family.</text>
</comment>
<evidence type="ECO:0000256" key="1">
    <source>
        <dbReference type="ARBA" id="ARBA00008434"/>
    </source>
</evidence>
<dbReference type="GO" id="GO:0070181">
    <property type="term" value="F:small ribosomal subunit rRNA binding"/>
    <property type="evidence" value="ECO:0007669"/>
    <property type="project" value="TreeGrafter"/>
</dbReference>
<name>A0A0W8F780_9ZZZZ</name>
<proteinExistence type="inferred from homology"/>
<protein>
    <submittedName>
        <fullName evidence="6">Ssu ribosomal protein s13e (S15p)</fullName>
    </submittedName>
</protein>
<feature type="compositionally biased region" description="Basic residues" evidence="4">
    <location>
        <begin position="1"/>
        <end position="10"/>
    </location>
</feature>
<dbReference type="CDD" id="cd00353">
    <property type="entry name" value="Ribosomal_S15p_S13e"/>
    <property type="match status" value="1"/>
</dbReference>